<dbReference type="OrthoDB" id="10638150at2759"/>
<dbReference type="Proteomes" id="UP000605970">
    <property type="component" value="Unassembled WGS sequence"/>
</dbReference>
<organism evidence="2 3">
    <name type="scientific">Meloidogyne graminicola</name>
    <dbReference type="NCBI Taxonomy" id="189291"/>
    <lineage>
        <taxon>Eukaryota</taxon>
        <taxon>Metazoa</taxon>
        <taxon>Ecdysozoa</taxon>
        <taxon>Nematoda</taxon>
        <taxon>Chromadorea</taxon>
        <taxon>Rhabditida</taxon>
        <taxon>Tylenchina</taxon>
        <taxon>Tylenchomorpha</taxon>
        <taxon>Tylenchoidea</taxon>
        <taxon>Meloidogynidae</taxon>
        <taxon>Meloidogyninae</taxon>
        <taxon>Meloidogyne</taxon>
    </lineage>
</organism>
<accession>A0A8S9ZKI6</accession>
<keyword evidence="3" id="KW-1185">Reference proteome</keyword>
<evidence type="ECO:0000256" key="1">
    <source>
        <dbReference type="SAM" id="Coils"/>
    </source>
</evidence>
<reference evidence="2" key="1">
    <citation type="journal article" date="2020" name="Ecol. Evol.">
        <title>Genome structure and content of the rice root-knot nematode (Meloidogyne graminicola).</title>
        <authorList>
            <person name="Phan N.T."/>
            <person name="Danchin E.G.J."/>
            <person name="Klopp C."/>
            <person name="Perfus-Barbeoch L."/>
            <person name="Kozlowski D.K."/>
            <person name="Koutsovoulos G.D."/>
            <person name="Lopez-Roques C."/>
            <person name="Bouchez O."/>
            <person name="Zahm M."/>
            <person name="Besnard G."/>
            <person name="Bellafiore S."/>
        </authorList>
    </citation>
    <scope>NUCLEOTIDE SEQUENCE</scope>
    <source>
        <strain evidence="2">VN-18</strain>
    </source>
</reference>
<evidence type="ECO:0000313" key="3">
    <source>
        <dbReference type="Proteomes" id="UP000605970"/>
    </source>
</evidence>
<sequence length="138" mass="16302">MPQNNKLNSNLINKTEYLYKGSAYRSVAFGTWSVGDASQHFKETKKNNNSIENERKKEKNLLNSLQQNLKIEENKNELIEQINKKRKIINKDLQNNQINFIKNIFGIMNNNLIKNSDFYSSTEYEIQYLKLKILILQQ</sequence>
<feature type="coiled-coil region" evidence="1">
    <location>
        <begin position="41"/>
        <end position="88"/>
    </location>
</feature>
<protein>
    <submittedName>
        <fullName evidence="2">Uncharacterized protein</fullName>
    </submittedName>
</protein>
<name>A0A8S9ZKI6_9BILA</name>
<proteinExistence type="predicted"/>
<evidence type="ECO:0000313" key="2">
    <source>
        <dbReference type="EMBL" id="KAF7633892.1"/>
    </source>
</evidence>
<dbReference type="AlphaFoldDB" id="A0A8S9ZKI6"/>
<comment type="caution">
    <text evidence="2">The sequence shown here is derived from an EMBL/GenBank/DDBJ whole genome shotgun (WGS) entry which is preliminary data.</text>
</comment>
<keyword evidence="1" id="KW-0175">Coiled coil</keyword>
<dbReference type="EMBL" id="JABEBT010000068">
    <property type="protein sequence ID" value="KAF7633892.1"/>
    <property type="molecule type" value="Genomic_DNA"/>
</dbReference>
<gene>
    <name evidence="2" type="ORF">Mgra_00006754</name>
</gene>